<dbReference type="GO" id="GO:0051213">
    <property type="term" value="F:dioxygenase activity"/>
    <property type="evidence" value="ECO:0007669"/>
    <property type="project" value="UniProtKB-KW"/>
</dbReference>
<dbReference type="GO" id="GO:0004493">
    <property type="term" value="F:methylmalonyl-CoA epimerase activity"/>
    <property type="evidence" value="ECO:0007669"/>
    <property type="project" value="TreeGrafter"/>
</dbReference>
<dbReference type="PANTHER" id="PTHR43048">
    <property type="entry name" value="METHYLMALONYL-COA EPIMERASE"/>
    <property type="match status" value="1"/>
</dbReference>
<comment type="caution">
    <text evidence="3">The sequence shown here is derived from an EMBL/GenBank/DDBJ whole genome shotgun (WGS) entry which is preliminary data.</text>
</comment>
<evidence type="ECO:0000313" key="4">
    <source>
        <dbReference type="Proteomes" id="UP001303473"/>
    </source>
</evidence>
<sequence>MWKQTKFVEWQDNTTPAPRSNKDDRCACVLNHVGISVPDCDAAVAWYGAVFGMRPLKPVLHVKREQFPGAPIFRVFDNNDGSTLQEFKMAWLGTAAAAAGHSAAVGLEIFEFIEPRHQYRRPPHEGPDSQFVLEYARGGFFHVAMTVADPEKSCAEVVKTGGRKLGETVPMPHRNLVVYCQDPWGNAIELLTTSFEQMVLNGAPPKDEVQ</sequence>
<dbReference type="PROSITE" id="PS51819">
    <property type="entry name" value="VOC"/>
    <property type="match status" value="1"/>
</dbReference>
<dbReference type="InterPro" id="IPR029068">
    <property type="entry name" value="Glyas_Bleomycin-R_OHBP_Dase"/>
</dbReference>
<evidence type="ECO:0000313" key="3">
    <source>
        <dbReference type="EMBL" id="KAK3934822.1"/>
    </source>
</evidence>
<feature type="domain" description="VOC" evidence="2">
    <location>
        <begin position="29"/>
        <end position="193"/>
    </location>
</feature>
<evidence type="ECO:0000259" key="2">
    <source>
        <dbReference type="PROSITE" id="PS51819"/>
    </source>
</evidence>
<dbReference type="InterPro" id="IPR051785">
    <property type="entry name" value="MMCE/EMCE_epimerase"/>
</dbReference>
<dbReference type="AlphaFoldDB" id="A0AAN6MWL7"/>
<dbReference type="GO" id="GO:0046872">
    <property type="term" value="F:metal ion binding"/>
    <property type="evidence" value="ECO:0007669"/>
    <property type="project" value="UniProtKB-KW"/>
</dbReference>
<organism evidence="3 4">
    <name type="scientific">Diplogelasinospora grovesii</name>
    <dbReference type="NCBI Taxonomy" id="303347"/>
    <lineage>
        <taxon>Eukaryota</taxon>
        <taxon>Fungi</taxon>
        <taxon>Dikarya</taxon>
        <taxon>Ascomycota</taxon>
        <taxon>Pezizomycotina</taxon>
        <taxon>Sordariomycetes</taxon>
        <taxon>Sordariomycetidae</taxon>
        <taxon>Sordariales</taxon>
        <taxon>Diplogelasinosporaceae</taxon>
        <taxon>Diplogelasinospora</taxon>
    </lineage>
</organism>
<dbReference type="InterPro" id="IPR037523">
    <property type="entry name" value="VOC_core"/>
</dbReference>
<dbReference type="Pfam" id="PF00903">
    <property type="entry name" value="Glyoxalase"/>
    <property type="match status" value="1"/>
</dbReference>
<gene>
    <name evidence="3" type="ORF">QBC46DRAFT_413576</name>
</gene>
<dbReference type="PANTHER" id="PTHR43048:SF6">
    <property type="entry name" value="BLR8189 PROTEIN"/>
    <property type="match status" value="1"/>
</dbReference>
<proteinExistence type="predicted"/>
<dbReference type="EMBL" id="MU853958">
    <property type="protein sequence ID" value="KAK3934822.1"/>
    <property type="molecule type" value="Genomic_DNA"/>
</dbReference>
<dbReference type="Gene3D" id="3.10.180.10">
    <property type="entry name" value="2,3-Dihydroxybiphenyl 1,2-Dioxygenase, domain 1"/>
    <property type="match status" value="1"/>
</dbReference>
<dbReference type="InterPro" id="IPR004360">
    <property type="entry name" value="Glyas_Fos-R_dOase_dom"/>
</dbReference>
<keyword evidence="3" id="KW-0560">Oxidoreductase</keyword>
<name>A0AAN6MWL7_9PEZI</name>
<dbReference type="GO" id="GO:0046491">
    <property type="term" value="P:L-methylmalonyl-CoA metabolic process"/>
    <property type="evidence" value="ECO:0007669"/>
    <property type="project" value="TreeGrafter"/>
</dbReference>
<dbReference type="Proteomes" id="UP001303473">
    <property type="component" value="Unassembled WGS sequence"/>
</dbReference>
<keyword evidence="3" id="KW-0223">Dioxygenase</keyword>
<keyword evidence="1" id="KW-0479">Metal-binding</keyword>
<dbReference type="SUPFAM" id="SSF54593">
    <property type="entry name" value="Glyoxalase/Bleomycin resistance protein/Dihydroxybiphenyl dioxygenase"/>
    <property type="match status" value="1"/>
</dbReference>
<keyword evidence="4" id="KW-1185">Reference proteome</keyword>
<evidence type="ECO:0000256" key="1">
    <source>
        <dbReference type="ARBA" id="ARBA00022723"/>
    </source>
</evidence>
<reference evidence="4" key="1">
    <citation type="journal article" date="2023" name="Mol. Phylogenet. Evol.">
        <title>Genome-scale phylogeny and comparative genomics of the fungal order Sordariales.</title>
        <authorList>
            <person name="Hensen N."/>
            <person name="Bonometti L."/>
            <person name="Westerberg I."/>
            <person name="Brannstrom I.O."/>
            <person name="Guillou S."/>
            <person name="Cros-Aarteil S."/>
            <person name="Calhoun S."/>
            <person name="Haridas S."/>
            <person name="Kuo A."/>
            <person name="Mondo S."/>
            <person name="Pangilinan J."/>
            <person name="Riley R."/>
            <person name="LaButti K."/>
            <person name="Andreopoulos B."/>
            <person name="Lipzen A."/>
            <person name="Chen C."/>
            <person name="Yan M."/>
            <person name="Daum C."/>
            <person name="Ng V."/>
            <person name="Clum A."/>
            <person name="Steindorff A."/>
            <person name="Ohm R.A."/>
            <person name="Martin F."/>
            <person name="Silar P."/>
            <person name="Natvig D.O."/>
            <person name="Lalanne C."/>
            <person name="Gautier V."/>
            <person name="Ament-Velasquez S.L."/>
            <person name="Kruys A."/>
            <person name="Hutchinson M.I."/>
            <person name="Powell A.J."/>
            <person name="Barry K."/>
            <person name="Miller A.N."/>
            <person name="Grigoriev I.V."/>
            <person name="Debuchy R."/>
            <person name="Gladieux P."/>
            <person name="Hiltunen Thoren M."/>
            <person name="Johannesson H."/>
        </authorList>
    </citation>
    <scope>NUCLEOTIDE SEQUENCE [LARGE SCALE GENOMIC DNA]</scope>
    <source>
        <strain evidence="4">CBS 340.73</strain>
    </source>
</reference>
<protein>
    <submittedName>
        <fullName evidence="3">Glyoxalase/Bleomycin resistance protein/Dihydroxybiphenyl dioxygenase</fullName>
    </submittedName>
</protein>
<accession>A0AAN6MWL7</accession>